<sequence>MMFSIMVLSVLFVCTGPVLTTTINYYSTTKPISPNPTFRTWKYIAMAFMTQYKSPNRRISYETPQFNQF</sequence>
<dbReference type="Proteomes" id="UP000036403">
    <property type="component" value="Unassembled WGS sequence"/>
</dbReference>
<protein>
    <submittedName>
        <fullName evidence="2">Mfs transporter</fullName>
    </submittedName>
</protein>
<feature type="chain" id="PRO_5007412071" evidence="1">
    <location>
        <begin position="21"/>
        <end position="69"/>
    </location>
</feature>
<dbReference type="AlphaFoldDB" id="A0A0J7N527"/>
<evidence type="ECO:0000256" key="1">
    <source>
        <dbReference type="SAM" id="SignalP"/>
    </source>
</evidence>
<evidence type="ECO:0000313" key="3">
    <source>
        <dbReference type="EMBL" id="KMQ89516.1"/>
    </source>
</evidence>
<keyword evidence="4" id="KW-1185">Reference proteome</keyword>
<comment type="caution">
    <text evidence="2">The sequence shown here is derived from an EMBL/GenBank/DDBJ whole genome shotgun (WGS) entry which is preliminary data.</text>
</comment>
<dbReference type="EMBL" id="LBMM01009909">
    <property type="protein sequence ID" value="KMQ87795.1"/>
    <property type="molecule type" value="Genomic_DNA"/>
</dbReference>
<evidence type="ECO:0000313" key="4">
    <source>
        <dbReference type="Proteomes" id="UP000036403"/>
    </source>
</evidence>
<proteinExistence type="predicted"/>
<evidence type="ECO:0000313" key="2">
    <source>
        <dbReference type="EMBL" id="KMQ87795.1"/>
    </source>
</evidence>
<gene>
    <name evidence="3" type="ORF">RF55_10849</name>
    <name evidence="2" type="ORF">RF55_12833</name>
</gene>
<accession>A0A0J7N527</accession>
<feature type="signal peptide" evidence="1">
    <location>
        <begin position="1"/>
        <end position="20"/>
    </location>
</feature>
<keyword evidence="1" id="KW-0732">Signal</keyword>
<dbReference type="EMBL" id="LBMM01007679">
    <property type="protein sequence ID" value="KMQ89516.1"/>
    <property type="molecule type" value="Genomic_DNA"/>
</dbReference>
<reference evidence="2 4" key="1">
    <citation type="submission" date="2015-04" db="EMBL/GenBank/DDBJ databases">
        <title>Lasius niger genome sequencing.</title>
        <authorList>
            <person name="Konorov E.A."/>
            <person name="Nikitin M.A."/>
            <person name="Kirill M.V."/>
            <person name="Chang P."/>
        </authorList>
    </citation>
    <scope>NUCLEOTIDE SEQUENCE [LARGE SCALE GENOMIC DNA]</scope>
    <source>
        <tissue evidence="2">Whole</tissue>
    </source>
</reference>
<organism evidence="2 4">
    <name type="scientific">Lasius niger</name>
    <name type="common">Black garden ant</name>
    <dbReference type="NCBI Taxonomy" id="67767"/>
    <lineage>
        <taxon>Eukaryota</taxon>
        <taxon>Metazoa</taxon>
        <taxon>Ecdysozoa</taxon>
        <taxon>Arthropoda</taxon>
        <taxon>Hexapoda</taxon>
        <taxon>Insecta</taxon>
        <taxon>Pterygota</taxon>
        <taxon>Neoptera</taxon>
        <taxon>Endopterygota</taxon>
        <taxon>Hymenoptera</taxon>
        <taxon>Apocrita</taxon>
        <taxon>Aculeata</taxon>
        <taxon>Formicoidea</taxon>
        <taxon>Formicidae</taxon>
        <taxon>Formicinae</taxon>
        <taxon>Lasius</taxon>
        <taxon>Lasius</taxon>
    </lineage>
</organism>
<dbReference type="PaxDb" id="67767-A0A0J7N527"/>
<name>A0A0J7N527_LASNI</name>